<proteinExistence type="predicted"/>
<feature type="compositionally biased region" description="Basic and acidic residues" evidence="1">
    <location>
        <begin position="224"/>
        <end position="238"/>
    </location>
</feature>
<feature type="compositionally biased region" description="Polar residues" evidence="1">
    <location>
        <begin position="364"/>
        <end position="379"/>
    </location>
</feature>
<feature type="compositionally biased region" description="Polar residues" evidence="1">
    <location>
        <begin position="179"/>
        <end position="190"/>
    </location>
</feature>
<sequence>MFLSGTTLDELAAAYVSAKENIEGVTRAASIELGSSSPSAEAGAVTPGQAVSSQVSAISLGGPTGHLASKAEEKERKSAAAKPHVEPRKTGRKLVRPKVVKPEEPQGDIEMPDAEATNPGKLAPSSESDMQRSTNLTSQPAGRKRLAPSATDLTEEQPLNQVDNSSDATEPAVKRPKSSDAQQGAENQIPTPEAVATLPLMEHSSDAGDPSHVTNEEAVEKEEVETIREKDEIPKEFEQSDDMNQVEHQSDATDDILDKPSGSAEDIDDASKDQGAMEGNQQPTEFESEKEQGELVPDAAKAEETADTSNIPGSPEIGEEIKSPEALNDDKNEEGELIEEATEGADKSNDGNDQAAGETDQRPEVTSNTAAESTVSNASAEVDVSKQAGSSTTEAEEGSRGRGRAIRGRAVRGGRGGRGQAPSPQGQGCLGKMAALLNSVSCCQISLENLSAVSFRPFCHPSTAKPCRSRNVLTNALPSYSPC</sequence>
<dbReference type="AlphaFoldDB" id="A0A9Q0GH42"/>
<dbReference type="EMBL" id="JAKUCV010000571">
    <property type="protein sequence ID" value="KAJ4849533.1"/>
    <property type="molecule type" value="Genomic_DNA"/>
</dbReference>
<dbReference type="Proteomes" id="UP001141552">
    <property type="component" value="Unassembled WGS sequence"/>
</dbReference>
<feature type="region of interest" description="Disordered" evidence="1">
    <location>
        <begin position="58"/>
        <end position="427"/>
    </location>
</feature>
<reference evidence="2" key="2">
    <citation type="journal article" date="2023" name="Plants (Basel)">
        <title>Annotation of the Turnera subulata (Passifloraceae) Draft Genome Reveals the S-Locus Evolved after the Divergence of Turneroideae from Passifloroideae in a Stepwise Manner.</title>
        <authorList>
            <person name="Henning P.M."/>
            <person name="Roalson E.H."/>
            <person name="Mir W."/>
            <person name="McCubbin A.G."/>
            <person name="Shore J.S."/>
        </authorList>
    </citation>
    <scope>NUCLEOTIDE SEQUENCE</scope>
    <source>
        <strain evidence="2">F60SS</strain>
    </source>
</reference>
<dbReference type="GO" id="GO:0005643">
    <property type="term" value="C:nuclear pore"/>
    <property type="evidence" value="ECO:0007669"/>
    <property type="project" value="TreeGrafter"/>
</dbReference>
<organism evidence="2 3">
    <name type="scientific">Turnera subulata</name>
    <dbReference type="NCBI Taxonomy" id="218843"/>
    <lineage>
        <taxon>Eukaryota</taxon>
        <taxon>Viridiplantae</taxon>
        <taxon>Streptophyta</taxon>
        <taxon>Embryophyta</taxon>
        <taxon>Tracheophyta</taxon>
        <taxon>Spermatophyta</taxon>
        <taxon>Magnoliopsida</taxon>
        <taxon>eudicotyledons</taxon>
        <taxon>Gunneridae</taxon>
        <taxon>Pentapetalae</taxon>
        <taxon>rosids</taxon>
        <taxon>fabids</taxon>
        <taxon>Malpighiales</taxon>
        <taxon>Passifloraceae</taxon>
        <taxon>Turnera</taxon>
    </lineage>
</organism>
<dbReference type="PANTHER" id="PTHR18898">
    <property type="entry name" value="NUCLEOPROTEIN TPR-RELATED"/>
    <property type="match status" value="1"/>
</dbReference>
<keyword evidence="3" id="KW-1185">Reference proteome</keyword>
<feature type="compositionally biased region" description="Acidic residues" evidence="1">
    <location>
        <begin position="331"/>
        <end position="343"/>
    </location>
</feature>
<feature type="compositionally biased region" description="Basic and acidic residues" evidence="1">
    <location>
        <begin position="69"/>
        <end position="89"/>
    </location>
</feature>
<protein>
    <submittedName>
        <fullName evidence="2">Uncharacterized protein</fullName>
    </submittedName>
</protein>
<evidence type="ECO:0000313" key="2">
    <source>
        <dbReference type="EMBL" id="KAJ4849533.1"/>
    </source>
</evidence>
<dbReference type="PANTHER" id="PTHR18898:SF2">
    <property type="entry name" value="NUCLEOPROTEIN TPR"/>
    <property type="match status" value="1"/>
</dbReference>
<evidence type="ECO:0000256" key="1">
    <source>
        <dbReference type="SAM" id="MobiDB-lite"/>
    </source>
</evidence>
<name>A0A9Q0GH42_9ROSI</name>
<dbReference type="GO" id="GO:0017056">
    <property type="term" value="F:structural constituent of nuclear pore"/>
    <property type="evidence" value="ECO:0007669"/>
    <property type="project" value="TreeGrafter"/>
</dbReference>
<feature type="compositionally biased region" description="Basic residues" evidence="1">
    <location>
        <begin position="90"/>
        <end position="99"/>
    </location>
</feature>
<feature type="compositionally biased region" description="Polar residues" evidence="1">
    <location>
        <begin position="157"/>
        <end position="168"/>
    </location>
</feature>
<accession>A0A9Q0GH42</accession>
<comment type="caution">
    <text evidence="2">The sequence shown here is derived from an EMBL/GenBank/DDBJ whole genome shotgun (WGS) entry which is preliminary data.</text>
</comment>
<gene>
    <name evidence="2" type="ORF">Tsubulata_049495</name>
</gene>
<feature type="compositionally biased region" description="Polar residues" evidence="1">
    <location>
        <begin position="125"/>
        <end position="140"/>
    </location>
</feature>
<feature type="compositionally biased region" description="Basic residues" evidence="1">
    <location>
        <begin position="401"/>
        <end position="412"/>
    </location>
</feature>
<dbReference type="OrthoDB" id="1752149at2759"/>
<dbReference type="GO" id="GO:0006406">
    <property type="term" value="P:mRNA export from nucleus"/>
    <property type="evidence" value="ECO:0007669"/>
    <property type="project" value="TreeGrafter"/>
</dbReference>
<evidence type="ECO:0000313" key="3">
    <source>
        <dbReference type="Proteomes" id="UP001141552"/>
    </source>
</evidence>
<reference evidence="2" key="1">
    <citation type="submission" date="2022-02" db="EMBL/GenBank/DDBJ databases">
        <authorList>
            <person name="Henning P.M."/>
            <person name="McCubbin A.G."/>
            <person name="Shore J.S."/>
        </authorList>
    </citation>
    <scope>NUCLEOTIDE SEQUENCE</scope>
    <source>
        <strain evidence="2">F60SS</strain>
        <tissue evidence="2">Leaves</tissue>
    </source>
</reference>